<evidence type="ECO:0000256" key="5">
    <source>
        <dbReference type="ARBA" id="ARBA00023136"/>
    </source>
</evidence>
<keyword evidence="9" id="KW-1185">Reference proteome</keyword>
<dbReference type="PANTHER" id="PTHR30485">
    <property type="entry name" value="NI/FE-HYDROGENASE 1 B-TYPE CYTOCHROME SUBUNIT"/>
    <property type="match status" value="1"/>
</dbReference>
<keyword evidence="5 6" id="KW-0472">Membrane</keyword>
<gene>
    <name evidence="8" type="ORF">EYW47_35640</name>
</gene>
<keyword evidence="2" id="KW-1003">Cell membrane</keyword>
<evidence type="ECO:0000256" key="6">
    <source>
        <dbReference type="SAM" id="Phobius"/>
    </source>
</evidence>
<evidence type="ECO:0000259" key="7">
    <source>
        <dbReference type="Pfam" id="PF01292"/>
    </source>
</evidence>
<keyword evidence="4 6" id="KW-1133">Transmembrane helix</keyword>
<dbReference type="RefSeq" id="WP_133199502.1">
    <property type="nucleotide sequence ID" value="NZ_JBHUCW010000027.1"/>
</dbReference>
<evidence type="ECO:0000313" key="9">
    <source>
        <dbReference type="Proteomes" id="UP000295722"/>
    </source>
</evidence>
<comment type="caution">
    <text evidence="8">The sequence shown here is derived from an EMBL/GenBank/DDBJ whole genome shotgun (WGS) entry which is preliminary data.</text>
</comment>
<proteinExistence type="predicted"/>
<dbReference type="GO" id="GO:0009055">
    <property type="term" value="F:electron transfer activity"/>
    <property type="evidence" value="ECO:0007669"/>
    <property type="project" value="InterPro"/>
</dbReference>
<dbReference type="AlphaFoldDB" id="A0A4R5M032"/>
<comment type="subcellular location">
    <subcellularLocation>
        <location evidence="1">Cell membrane</location>
        <topology evidence="1">Multi-pass membrane protein</topology>
    </subcellularLocation>
</comment>
<feature type="transmembrane region" description="Helical" evidence="6">
    <location>
        <begin position="105"/>
        <end position="124"/>
    </location>
</feature>
<sequence>MDTGPDASPSPSAALTRRVRVWDLPVRLFHWLAVVLVALAYVSQRLNWMHLHVRAGETLLALVLFRLLWGCFGSETARFTRFVATPAAAWRHLRHLARREPDVQVGHNAAGGWMVLFLLALLLVETLSGLYDNNDIADEGPLSEIVPAAVANAIAAIHAWGWDLLAAAVVLHVCAIAVYALLKGHNLLGPMVTGAKRLPAAVRAPRRASLWLAALLLALSALVTTLLAAYL</sequence>
<protein>
    <submittedName>
        <fullName evidence="8">Hydrogenase</fullName>
    </submittedName>
</protein>
<feature type="transmembrane region" description="Helical" evidence="6">
    <location>
        <begin position="164"/>
        <end position="182"/>
    </location>
</feature>
<feature type="transmembrane region" description="Helical" evidence="6">
    <location>
        <begin position="210"/>
        <end position="230"/>
    </location>
</feature>
<feature type="transmembrane region" description="Helical" evidence="6">
    <location>
        <begin position="24"/>
        <end position="43"/>
    </location>
</feature>
<evidence type="ECO:0000256" key="1">
    <source>
        <dbReference type="ARBA" id="ARBA00004651"/>
    </source>
</evidence>
<dbReference type="InterPro" id="IPR051542">
    <property type="entry name" value="Hydrogenase_cytochrome"/>
</dbReference>
<feature type="domain" description="Cytochrome b561 bacterial/Ni-hydrogenase" evidence="7">
    <location>
        <begin position="21"/>
        <end position="194"/>
    </location>
</feature>
<evidence type="ECO:0000256" key="4">
    <source>
        <dbReference type="ARBA" id="ARBA00022989"/>
    </source>
</evidence>
<evidence type="ECO:0000256" key="2">
    <source>
        <dbReference type="ARBA" id="ARBA00022475"/>
    </source>
</evidence>
<dbReference type="OrthoDB" id="196472at2"/>
<name>A0A4R5M032_9BURK</name>
<dbReference type="GO" id="GO:0022904">
    <property type="term" value="P:respiratory electron transport chain"/>
    <property type="evidence" value="ECO:0007669"/>
    <property type="project" value="InterPro"/>
</dbReference>
<dbReference type="EMBL" id="SMRP01000035">
    <property type="protein sequence ID" value="TDG18104.1"/>
    <property type="molecule type" value="Genomic_DNA"/>
</dbReference>
<organism evidence="8 9">
    <name type="scientific">Paraburkholderia silviterrae</name>
    <dbReference type="NCBI Taxonomy" id="2528715"/>
    <lineage>
        <taxon>Bacteria</taxon>
        <taxon>Pseudomonadati</taxon>
        <taxon>Pseudomonadota</taxon>
        <taxon>Betaproteobacteria</taxon>
        <taxon>Burkholderiales</taxon>
        <taxon>Burkholderiaceae</taxon>
        <taxon>Paraburkholderia</taxon>
    </lineage>
</organism>
<dbReference type="GO" id="GO:0005886">
    <property type="term" value="C:plasma membrane"/>
    <property type="evidence" value="ECO:0007669"/>
    <property type="project" value="UniProtKB-SubCell"/>
</dbReference>
<dbReference type="PANTHER" id="PTHR30485:SF2">
    <property type="entry name" value="BLL0597 PROTEIN"/>
    <property type="match status" value="1"/>
</dbReference>
<dbReference type="SUPFAM" id="SSF81342">
    <property type="entry name" value="Transmembrane di-heme cytochromes"/>
    <property type="match status" value="1"/>
</dbReference>
<accession>A0A4R5M032</accession>
<dbReference type="Pfam" id="PF01292">
    <property type="entry name" value="Ni_hydr_CYTB"/>
    <property type="match status" value="1"/>
</dbReference>
<keyword evidence="3 6" id="KW-0812">Transmembrane</keyword>
<dbReference type="Gene3D" id="1.20.950.20">
    <property type="entry name" value="Transmembrane di-heme cytochromes, Chain C"/>
    <property type="match status" value="1"/>
</dbReference>
<dbReference type="InterPro" id="IPR011577">
    <property type="entry name" value="Cyt_b561_bac/Ni-Hgenase"/>
</dbReference>
<evidence type="ECO:0000256" key="3">
    <source>
        <dbReference type="ARBA" id="ARBA00022692"/>
    </source>
</evidence>
<dbReference type="InterPro" id="IPR016174">
    <property type="entry name" value="Di-haem_cyt_TM"/>
</dbReference>
<evidence type="ECO:0000313" key="8">
    <source>
        <dbReference type="EMBL" id="TDG18104.1"/>
    </source>
</evidence>
<dbReference type="GO" id="GO:0020037">
    <property type="term" value="F:heme binding"/>
    <property type="evidence" value="ECO:0007669"/>
    <property type="project" value="TreeGrafter"/>
</dbReference>
<dbReference type="Proteomes" id="UP000295722">
    <property type="component" value="Unassembled WGS sequence"/>
</dbReference>
<reference evidence="8 9" key="1">
    <citation type="submission" date="2019-03" db="EMBL/GenBank/DDBJ databases">
        <title>Paraburkholderia sp. 4M-K11, isolated from subtropical forest soil.</title>
        <authorList>
            <person name="Gao Z.-H."/>
            <person name="Qiu L.-H."/>
        </authorList>
    </citation>
    <scope>NUCLEOTIDE SEQUENCE [LARGE SCALE GENOMIC DNA]</scope>
    <source>
        <strain evidence="8 9">4M-K11</strain>
    </source>
</reference>